<gene>
    <name evidence="7" type="ORF">H6P81_004145</name>
</gene>
<sequence>MCALFPLYIPNYGWPVESEMLNDPMTSWPMDDAFAAYSCRGEVVTSESPRPFSSSPPEADVEVPSARLSGDDPSSVKKLSHNANERDRRKKLNSLYASLRSLLPGSDQSKKLSIPSTVSRVLKYIPELQKQVELLAQRKDEILSRISKQGRDKNHAIGSGKRRPTVVSSFPMIVASQVDDREVVVQMCMIDPKRNPLSKVMLNLEEEGLRVLNASASAFLDDRVFYNLHLQVKGTPRMECGMLSEKLLSLYGNKTEVLCQ</sequence>
<dbReference type="InterPro" id="IPR015660">
    <property type="entry name" value="MASH1/Ascl1a-like"/>
</dbReference>
<evidence type="ECO:0000256" key="1">
    <source>
        <dbReference type="ARBA" id="ARBA00023015"/>
    </source>
</evidence>
<dbReference type="InterPro" id="IPR036638">
    <property type="entry name" value="HLH_DNA-bd_sf"/>
</dbReference>
<dbReference type="SUPFAM" id="SSF47459">
    <property type="entry name" value="HLH, helix-loop-helix DNA-binding domain"/>
    <property type="match status" value="1"/>
</dbReference>
<keyword evidence="4" id="KW-0539">Nucleus</keyword>
<keyword evidence="2" id="KW-0238">DNA-binding</keyword>
<dbReference type="PANTHER" id="PTHR13935">
    <property type="entry name" value="ACHAETE-SCUTE TRANSCRIPTION FACTOR-RELATED"/>
    <property type="match status" value="1"/>
</dbReference>
<protein>
    <recommendedName>
        <fullName evidence="6">BHLH domain-containing protein</fullName>
    </recommendedName>
</protein>
<keyword evidence="1" id="KW-0805">Transcription regulation</keyword>
<dbReference type="GO" id="GO:0046983">
    <property type="term" value="F:protein dimerization activity"/>
    <property type="evidence" value="ECO:0007669"/>
    <property type="project" value="InterPro"/>
</dbReference>
<accession>A0AAV7FEK5</accession>
<reference evidence="7 8" key="1">
    <citation type="submission" date="2021-07" db="EMBL/GenBank/DDBJ databases">
        <title>The Aristolochia fimbriata genome: insights into angiosperm evolution, floral development and chemical biosynthesis.</title>
        <authorList>
            <person name="Jiao Y."/>
        </authorList>
    </citation>
    <scope>NUCLEOTIDE SEQUENCE [LARGE SCALE GENOMIC DNA]</scope>
    <source>
        <strain evidence="7">IBCAS-2021</strain>
        <tissue evidence="7">Leaf</tissue>
    </source>
</reference>
<dbReference type="PANTHER" id="PTHR13935:SF41">
    <property type="entry name" value="TRANSCRIPTION FACTOR ORG2-RELATED"/>
    <property type="match status" value="1"/>
</dbReference>
<dbReference type="Proteomes" id="UP000825729">
    <property type="component" value="Unassembled WGS sequence"/>
</dbReference>
<comment type="caution">
    <text evidence="7">The sequence shown here is derived from an EMBL/GenBank/DDBJ whole genome shotgun (WGS) entry which is preliminary data.</text>
</comment>
<dbReference type="FunFam" id="4.10.280.10:FF:000074">
    <property type="entry name" value="Transcription factor ORG2"/>
    <property type="match status" value="1"/>
</dbReference>
<dbReference type="AlphaFoldDB" id="A0AAV7FEK5"/>
<evidence type="ECO:0000256" key="5">
    <source>
        <dbReference type="SAM" id="MobiDB-lite"/>
    </source>
</evidence>
<dbReference type="SMART" id="SM00353">
    <property type="entry name" value="HLH"/>
    <property type="match status" value="1"/>
</dbReference>
<dbReference type="CDD" id="cd18914">
    <property type="entry name" value="bHLH_AtORG2_like"/>
    <property type="match status" value="1"/>
</dbReference>
<name>A0AAV7FEK5_ARIFI</name>
<keyword evidence="3" id="KW-0804">Transcription</keyword>
<dbReference type="EMBL" id="JAINDJ010000002">
    <property type="protein sequence ID" value="KAG9459637.1"/>
    <property type="molecule type" value="Genomic_DNA"/>
</dbReference>
<evidence type="ECO:0000256" key="3">
    <source>
        <dbReference type="ARBA" id="ARBA00023163"/>
    </source>
</evidence>
<dbReference type="GO" id="GO:0042594">
    <property type="term" value="P:response to starvation"/>
    <property type="evidence" value="ECO:0007669"/>
    <property type="project" value="UniProtKB-ARBA"/>
</dbReference>
<keyword evidence="8" id="KW-1185">Reference proteome</keyword>
<organism evidence="7 8">
    <name type="scientific">Aristolochia fimbriata</name>
    <name type="common">White veined hardy Dutchman's pipe vine</name>
    <dbReference type="NCBI Taxonomy" id="158543"/>
    <lineage>
        <taxon>Eukaryota</taxon>
        <taxon>Viridiplantae</taxon>
        <taxon>Streptophyta</taxon>
        <taxon>Embryophyta</taxon>
        <taxon>Tracheophyta</taxon>
        <taxon>Spermatophyta</taxon>
        <taxon>Magnoliopsida</taxon>
        <taxon>Magnoliidae</taxon>
        <taxon>Piperales</taxon>
        <taxon>Aristolochiaceae</taxon>
        <taxon>Aristolochia</taxon>
    </lineage>
</organism>
<feature type="region of interest" description="Disordered" evidence="5">
    <location>
        <begin position="46"/>
        <end position="84"/>
    </location>
</feature>
<proteinExistence type="predicted"/>
<evidence type="ECO:0000256" key="4">
    <source>
        <dbReference type="ARBA" id="ARBA00023242"/>
    </source>
</evidence>
<evidence type="ECO:0000313" key="8">
    <source>
        <dbReference type="Proteomes" id="UP000825729"/>
    </source>
</evidence>
<dbReference type="GO" id="GO:0000981">
    <property type="term" value="F:DNA-binding transcription factor activity, RNA polymerase II-specific"/>
    <property type="evidence" value="ECO:0007669"/>
    <property type="project" value="TreeGrafter"/>
</dbReference>
<dbReference type="Gene3D" id="4.10.280.10">
    <property type="entry name" value="Helix-loop-helix DNA-binding domain"/>
    <property type="match status" value="1"/>
</dbReference>
<dbReference type="GO" id="GO:0000977">
    <property type="term" value="F:RNA polymerase II transcription regulatory region sequence-specific DNA binding"/>
    <property type="evidence" value="ECO:0007669"/>
    <property type="project" value="TreeGrafter"/>
</dbReference>
<dbReference type="Pfam" id="PF00010">
    <property type="entry name" value="HLH"/>
    <property type="match status" value="1"/>
</dbReference>
<evidence type="ECO:0000259" key="6">
    <source>
        <dbReference type="PROSITE" id="PS50888"/>
    </source>
</evidence>
<evidence type="ECO:0000256" key="2">
    <source>
        <dbReference type="ARBA" id="ARBA00023125"/>
    </source>
</evidence>
<dbReference type="GO" id="GO:0090575">
    <property type="term" value="C:RNA polymerase II transcription regulator complex"/>
    <property type="evidence" value="ECO:0007669"/>
    <property type="project" value="TreeGrafter"/>
</dbReference>
<dbReference type="InterPro" id="IPR011598">
    <property type="entry name" value="bHLH_dom"/>
</dbReference>
<feature type="compositionally biased region" description="Low complexity" evidence="5">
    <location>
        <begin position="46"/>
        <end position="58"/>
    </location>
</feature>
<feature type="domain" description="BHLH" evidence="6">
    <location>
        <begin position="76"/>
        <end position="128"/>
    </location>
</feature>
<dbReference type="PROSITE" id="PS50888">
    <property type="entry name" value="BHLH"/>
    <property type="match status" value="1"/>
</dbReference>
<evidence type="ECO:0000313" key="7">
    <source>
        <dbReference type="EMBL" id="KAG9459637.1"/>
    </source>
</evidence>